<dbReference type="EMBL" id="GL376616">
    <property type="status" value="NOT_ANNOTATED_CDS"/>
    <property type="molecule type" value="Genomic_DNA"/>
</dbReference>
<accession>K3X9Z1</accession>
<dbReference type="Proteomes" id="UP000019132">
    <property type="component" value="Unassembled WGS sequence"/>
</dbReference>
<dbReference type="HOGENOM" id="CLU_637125_0_0_1"/>
<dbReference type="AlphaFoldDB" id="K3X9Z1"/>
<keyword evidence="3" id="KW-1185">Reference proteome</keyword>
<reference evidence="3" key="2">
    <citation type="submission" date="2010-04" db="EMBL/GenBank/DDBJ databases">
        <authorList>
            <person name="Buell R."/>
            <person name="Hamilton J."/>
            <person name="Hostetler J."/>
        </authorList>
    </citation>
    <scope>NUCLEOTIDE SEQUENCE [LARGE SCALE GENOMIC DNA]</scope>
    <source>
        <strain evidence="3">DAOM:BR144</strain>
    </source>
</reference>
<dbReference type="InParanoid" id="K3X9Z1"/>
<dbReference type="eggNOG" id="ENOG502SRQB">
    <property type="taxonomic scope" value="Eukaryota"/>
</dbReference>
<organism evidence="2 3">
    <name type="scientific">Globisporangium ultimum (strain ATCC 200006 / CBS 805.95 / DAOM BR144)</name>
    <name type="common">Pythium ultimum</name>
    <dbReference type="NCBI Taxonomy" id="431595"/>
    <lineage>
        <taxon>Eukaryota</taxon>
        <taxon>Sar</taxon>
        <taxon>Stramenopiles</taxon>
        <taxon>Oomycota</taxon>
        <taxon>Peronosporomycetes</taxon>
        <taxon>Pythiales</taxon>
        <taxon>Pythiaceae</taxon>
        <taxon>Globisporangium</taxon>
    </lineage>
</organism>
<evidence type="ECO:0000256" key="1">
    <source>
        <dbReference type="SAM" id="MobiDB-lite"/>
    </source>
</evidence>
<name>K3X9Z1_GLOUD</name>
<evidence type="ECO:0000313" key="3">
    <source>
        <dbReference type="Proteomes" id="UP000019132"/>
    </source>
</evidence>
<evidence type="ECO:0000313" key="2">
    <source>
        <dbReference type="EnsemblProtists" id="PYU1_T014040"/>
    </source>
</evidence>
<dbReference type="OMA" id="KIKVFLH"/>
<dbReference type="STRING" id="431595.K3X9Z1"/>
<proteinExistence type="predicted"/>
<dbReference type="EnsemblProtists" id="PYU1_T014040">
    <property type="protein sequence ID" value="PYU1_T014040"/>
    <property type="gene ID" value="PYU1_G014011"/>
</dbReference>
<sequence length="474" mass="54144">MTLDNLTRAQAESKHLKLKNSLAQASAEFREQFKDEHALFRSLPDSPRSGSLAPSPTPHASPHDTAAVRALTSDLVRLERINQCCKRVRVWRRQIANPLVQYRNQLLFGNKAGTTKKNDRRMHITLLMSLIVDVYEQRMNYEIEEGSSSTAGIQETFPEFVVRVISQRASNRRSAVDQLTTIITTVLQTSSGTHLRVHLFGSLCGLDDSFNPPEKIKVFLHVLERLHRWKAHASNVAAAAGSSIPRSFADDSAMSDVVFHTIGTPQHVVHKVVAELFQDDFYWNFQFWHAQCCELHVVYRWPSGAVEELQERALNLAASSRNILLNSMRKIDGDAFLALLMDVWTQRAQEICVLLEHATDAEEARGAKLLQQRQQTQDERANVLPLAPSETAVFELLVDEFWNADVPWTSAKVRTKLAPVAHLRPLHELEALYVDYVRNLDESRKCWSWQTNWRWEVDWEWGVLHIQEDNDDAA</sequence>
<dbReference type="VEuPathDB" id="FungiDB:PYU1_G014011"/>
<protein>
    <submittedName>
        <fullName evidence="2">Uncharacterized protein</fullName>
    </submittedName>
</protein>
<reference evidence="2" key="3">
    <citation type="submission" date="2015-02" db="UniProtKB">
        <authorList>
            <consortium name="EnsemblProtists"/>
        </authorList>
    </citation>
    <scope>IDENTIFICATION</scope>
    <source>
        <strain evidence="2">DAOM BR144</strain>
    </source>
</reference>
<feature type="region of interest" description="Disordered" evidence="1">
    <location>
        <begin position="44"/>
        <end position="64"/>
    </location>
</feature>
<reference evidence="3" key="1">
    <citation type="journal article" date="2010" name="Genome Biol.">
        <title>Genome sequence of the necrotrophic plant pathogen Pythium ultimum reveals original pathogenicity mechanisms and effector repertoire.</title>
        <authorList>
            <person name="Levesque C.A."/>
            <person name="Brouwer H."/>
            <person name="Cano L."/>
            <person name="Hamilton J.P."/>
            <person name="Holt C."/>
            <person name="Huitema E."/>
            <person name="Raffaele S."/>
            <person name="Robideau G.P."/>
            <person name="Thines M."/>
            <person name="Win J."/>
            <person name="Zerillo M.M."/>
            <person name="Beakes G.W."/>
            <person name="Boore J.L."/>
            <person name="Busam D."/>
            <person name="Dumas B."/>
            <person name="Ferriera S."/>
            <person name="Fuerstenberg S.I."/>
            <person name="Gachon C.M."/>
            <person name="Gaulin E."/>
            <person name="Govers F."/>
            <person name="Grenville-Briggs L."/>
            <person name="Horner N."/>
            <person name="Hostetler J."/>
            <person name="Jiang R.H."/>
            <person name="Johnson J."/>
            <person name="Krajaejun T."/>
            <person name="Lin H."/>
            <person name="Meijer H.J."/>
            <person name="Moore B."/>
            <person name="Morris P."/>
            <person name="Phuntmart V."/>
            <person name="Puiu D."/>
            <person name="Shetty J."/>
            <person name="Stajich J.E."/>
            <person name="Tripathy S."/>
            <person name="Wawra S."/>
            <person name="van West P."/>
            <person name="Whitty B.R."/>
            <person name="Coutinho P.M."/>
            <person name="Henrissat B."/>
            <person name="Martin F."/>
            <person name="Thomas P.D."/>
            <person name="Tyler B.M."/>
            <person name="De Vries R.P."/>
            <person name="Kamoun S."/>
            <person name="Yandell M."/>
            <person name="Tisserat N."/>
            <person name="Buell C.R."/>
        </authorList>
    </citation>
    <scope>NUCLEOTIDE SEQUENCE</scope>
    <source>
        <strain evidence="3">DAOM:BR144</strain>
    </source>
</reference>